<proteinExistence type="predicted"/>
<evidence type="ECO:0000313" key="1">
    <source>
        <dbReference type="EMBL" id="XDQ55768.1"/>
    </source>
</evidence>
<sequence>MPRPSIAVVAPLTGPRTVWGTVLLGRVDRARSACPDAAEWHVHDETPGVADAVAEAGYTAVVGHSDADTARRALSVYRAAGLPCLLPFVRAGTPALSWAPGEDALARTIVEGAVALRAEALAVAHDEGPDWVALAHGVGTVAAAAGLVPRSGGVLAVLAPQERFGRFVRGTGPVLTPVDCGLVSFAALAGAAHGREVWAVHPQVCAVRRAETAVTALAQALCADPALRGAALTEAVRAHSGALLAAGGGVLGDGWRVSRLGSVCSAREGV</sequence>
<organism evidence="1">
    <name type="scientific">Streptomyces sp. R41</name>
    <dbReference type="NCBI Taxonomy" id="3238632"/>
    <lineage>
        <taxon>Bacteria</taxon>
        <taxon>Bacillati</taxon>
        <taxon>Actinomycetota</taxon>
        <taxon>Actinomycetes</taxon>
        <taxon>Kitasatosporales</taxon>
        <taxon>Streptomycetaceae</taxon>
        <taxon>Streptomyces</taxon>
    </lineage>
</organism>
<dbReference type="EMBL" id="CP163443">
    <property type="protein sequence ID" value="XDQ55768.1"/>
    <property type="molecule type" value="Genomic_DNA"/>
</dbReference>
<dbReference type="RefSeq" id="WP_369248902.1">
    <property type="nucleotide sequence ID" value="NZ_CP163443.1"/>
</dbReference>
<protein>
    <submittedName>
        <fullName evidence="1">Uncharacterized protein</fullName>
    </submittedName>
</protein>
<gene>
    <name evidence="1" type="ORF">AB5J53_30945</name>
</gene>
<accession>A0AB39RJE8</accession>
<dbReference type="AlphaFoldDB" id="A0AB39RJE8"/>
<name>A0AB39RJE8_9ACTN</name>
<reference evidence="1" key="1">
    <citation type="submission" date="2024-07" db="EMBL/GenBank/DDBJ databases">
        <authorList>
            <person name="Yu S.T."/>
        </authorList>
    </citation>
    <scope>NUCLEOTIDE SEQUENCE</scope>
    <source>
        <strain evidence="1">R41</strain>
    </source>
</reference>